<dbReference type="SMART" id="SM00060">
    <property type="entry name" value="FN3"/>
    <property type="match status" value="3"/>
</dbReference>
<dbReference type="AlphaFoldDB" id="A0A7W9FY10"/>
<dbReference type="PANTHER" id="PTHR30383:SF5">
    <property type="entry name" value="SGNH HYDROLASE-TYPE ESTERASE DOMAIN-CONTAINING PROTEIN"/>
    <property type="match status" value="1"/>
</dbReference>
<evidence type="ECO:0000256" key="3">
    <source>
        <dbReference type="SAM" id="MobiDB-lite"/>
    </source>
</evidence>
<dbReference type="GO" id="GO:0000272">
    <property type="term" value="P:polysaccharide catabolic process"/>
    <property type="evidence" value="ECO:0007669"/>
    <property type="project" value="UniProtKB-KW"/>
</dbReference>
<dbReference type="SUPFAM" id="SSF52266">
    <property type="entry name" value="SGNH hydrolase"/>
    <property type="match status" value="1"/>
</dbReference>
<dbReference type="InterPro" id="IPR013830">
    <property type="entry name" value="SGNH_hydro"/>
</dbReference>
<comment type="caution">
    <text evidence="5">The sequence shown here is derived from an EMBL/GenBank/DDBJ whole genome shotgun (WGS) entry which is preliminary data.</text>
</comment>
<protein>
    <recommendedName>
        <fullName evidence="4">Fibronectin type-III domain-containing protein</fullName>
    </recommendedName>
</protein>
<feature type="domain" description="Fibronectin type-III" evidence="4">
    <location>
        <begin position="894"/>
        <end position="985"/>
    </location>
</feature>
<proteinExistence type="predicted"/>
<keyword evidence="2" id="KW-0119">Carbohydrate metabolism</keyword>
<evidence type="ECO:0000313" key="5">
    <source>
        <dbReference type="EMBL" id="MBB5773618.1"/>
    </source>
</evidence>
<gene>
    <name evidence="5" type="ORF">HD596_000374</name>
</gene>
<feature type="region of interest" description="Disordered" evidence="3">
    <location>
        <begin position="1"/>
        <end position="27"/>
    </location>
</feature>
<dbReference type="Pfam" id="PF00041">
    <property type="entry name" value="fn3"/>
    <property type="match status" value="1"/>
</dbReference>
<evidence type="ECO:0000256" key="2">
    <source>
        <dbReference type="ARBA" id="ARBA00023326"/>
    </source>
</evidence>
<dbReference type="GO" id="GO:0004622">
    <property type="term" value="F:phosphatidylcholine lysophospholipase activity"/>
    <property type="evidence" value="ECO:0007669"/>
    <property type="project" value="TreeGrafter"/>
</dbReference>
<dbReference type="CDD" id="cd00063">
    <property type="entry name" value="FN3"/>
    <property type="match status" value="1"/>
</dbReference>
<feature type="region of interest" description="Disordered" evidence="3">
    <location>
        <begin position="1096"/>
        <end position="1128"/>
    </location>
</feature>
<dbReference type="InterPro" id="IPR013783">
    <property type="entry name" value="Ig-like_fold"/>
</dbReference>
<dbReference type="PANTHER" id="PTHR30383">
    <property type="entry name" value="THIOESTERASE 1/PROTEASE 1/LYSOPHOSPHOLIPASE L1"/>
    <property type="match status" value="1"/>
</dbReference>
<dbReference type="SUPFAM" id="SSF49265">
    <property type="entry name" value="Fibronectin type III"/>
    <property type="match status" value="1"/>
</dbReference>
<evidence type="ECO:0000259" key="4">
    <source>
        <dbReference type="PROSITE" id="PS50853"/>
    </source>
</evidence>
<dbReference type="Gene3D" id="2.60.40.10">
    <property type="entry name" value="Immunoglobulins"/>
    <property type="match status" value="2"/>
</dbReference>
<dbReference type="InterPro" id="IPR036514">
    <property type="entry name" value="SGNH_hydro_sf"/>
</dbReference>
<name>A0A7W9FY10_9ACTN</name>
<reference evidence="5 6" key="1">
    <citation type="submission" date="2020-08" db="EMBL/GenBank/DDBJ databases">
        <title>Sequencing the genomes of 1000 actinobacteria strains.</title>
        <authorList>
            <person name="Klenk H.-P."/>
        </authorList>
    </citation>
    <scope>NUCLEOTIDE SEQUENCE [LARGE SCALE GENOMIC DNA]</scope>
    <source>
        <strain evidence="5 6">DSM 45507</strain>
    </source>
</reference>
<dbReference type="RefSeq" id="WP_185067579.1">
    <property type="nucleotide sequence ID" value="NZ_JACHMB010000001.1"/>
</dbReference>
<organism evidence="5 6">
    <name type="scientific">Nonomuraea jabiensis</name>
    <dbReference type="NCBI Taxonomy" id="882448"/>
    <lineage>
        <taxon>Bacteria</taxon>
        <taxon>Bacillati</taxon>
        <taxon>Actinomycetota</taxon>
        <taxon>Actinomycetes</taxon>
        <taxon>Streptosporangiales</taxon>
        <taxon>Streptosporangiaceae</taxon>
        <taxon>Nonomuraea</taxon>
    </lineage>
</organism>
<keyword evidence="1" id="KW-0326">Glycosidase</keyword>
<dbReference type="InterPro" id="IPR051532">
    <property type="entry name" value="Ester_Hydrolysis_Enzymes"/>
</dbReference>
<accession>A0A7W9FY10</accession>
<dbReference type="InterPro" id="IPR003961">
    <property type="entry name" value="FN3_dom"/>
</dbReference>
<dbReference type="PROSITE" id="PS50853">
    <property type="entry name" value="FN3"/>
    <property type="match status" value="1"/>
</dbReference>
<evidence type="ECO:0000256" key="1">
    <source>
        <dbReference type="ARBA" id="ARBA00023295"/>
    </source>
</evidence>
<sequence length="1128" mass="122241">MEQPESELHKKLSKQRPDFGPEDKVTRSWARKEISVDEYIRYSLQQVIEPDRLPEQLRSTGELPHSTGLSVAHALSMLDEASPETRKWVESLESQPGPDGQAEAQAAGWTDCAMPHYAFLVWFYCLRTFTAAGIPFEVYYQIDGLKKDPETGLPIDGIKAEDLLPANGVPDGIDKMVASLTVAAQQYKAMGYGLTGDHIEVYVGFDVNNNPGLTFPFGDVVDGGPVIFLPSDPADIGNEPWYTYLPRHELFHAFQYHYLPNLHLGMNLSSLNWWMEATAEWATHEVYLRTGATAPGSAAYARAIRIYLSEPNRAINTHDGMGGSRQYGLAPLATYLTERMNSQFVLRTWEMMDDKLPLEAIGQVTAGYGHGIANELRGYMVANYRLEAPVQALSDFIGASTGYGDTDAKNVWRTGLVGSPGRPRSQHAAPAWNASQSGVVNMGPGGTHYVEIYPPASGQGRVRVRATGSTTWETTNLHSLLVVFPYTGGTVSMNPLRWALPDANGDMSSTLKPGEVGVLMVLRADLVPDSGDAVDSAYNVTWNVSLNSETGVKIMVVGDSITHGSEGDYTWRYRLANHFASKGVQVDFVGPRRGTYDKYSDQRAIAQIEGRAQPPQEFYPGPSNGPYRDGNFDSDHDAMWGWTYADAMGKIKADVAAAKPDYLVVALGFNDIAFWGGADSTIGYFKDFIAQARAGKSDLKILVSNVINRTELAGYEWLNPAIKDYKAKLPAAAASLSTSSSPIYVVDVNTGFNPATDAYDGLHPNGVGEYKFAKAFADAFASRFSLGATFGSVPSSVPDITVSTPAWVTATPTPEGITIRWARVFGASGYYIHSRDATTGQAFEKLPLAIGGDHWITRWVTKGHRYEFKISAARGTTETAPTDVAAAEPNPLTPPAPTNVKLTPGDQKVTITWTASTGASGYQLYGVGSDGVWLPNKDVTGTSATYTGLANGRTYNIAVAAVNQYGAGMPGSSLGARPGYGAPPAVSMIDAWTSNHYEANLTWQDSITATGYWLEGMDHTAASPTWNRIPVPITPDDAGHNPGFTAGYLFTGAENHSYRVIPANGTMEAPPSAAKRVRYIAPAPLTDAQLKAFKEEARKAAEPRNQLPKPAMNLPRPDAENCYCTTSP</sequence>
<evidence type="ECO:0000313" key="6">
    <source>
        <dbReference type="Proteomes" id="UP000579153"/>
    </source>
</evidence>
<dbReference type="Gene3D" id="3.40.50.1110">
    <property type="entry name" value="SGNH hydrolase"/>
    <property type="match status" value="1"/>
</dbReference>
<keyword evidence="6" id="KW-1185">Reference proteome</keyword>
<keyword evidence="2" id="KW-0624">Polysaccharide degradation</keyword>
<dbReference type="Proteomes" id="UP000579153">
    <property type="component" value="Unassembled WGS sequence"/>
</dbReference>
<dbReference type="EMBL" id="JACHMB010000001">
    <property type="protein sequence ID" value="MBB5773618.1"/>
    <property type="molecule type" value="Genomic_DNA"/>
</dbReference>
<feature type="region of interest" description="Disordered" evidence="3">
    <location>
        <begin position="877"/>
        <end position="897"/>
    </location>
</feature>
<dbReference type="InterPro" id="IPR036116">
    <property type="entry name" value="FN3_sf"/>
</dbReference>
<dbReference type="GO" id="GO:0016798">
    <property type="term" value="F:hydrolase activity, acting on glycosyl bonds"/>
    <property type="evidence" value="ECO:0007669"/>
    <property type="project" value="UniProtKB-KW"/>
</dbReference>
<dbReference type="Pfam" id="PF13472">
    <property type="entry name" value="Lipase_GDSL_2"/>
    <property type="match status" value="1"/>
</dbReference>
<keyword evidence="1" id="KW-0378">Hydrolase</keyword>